<sequence length="489" mass="55460">MGTAAATVADEALVRFSGTSRTELNPVLAGIPWLDGFELRAGVDAVTGGITGSALEKTPVDEWRTKTSSEQYTFIQSQRDLSNEIEIGASGRYNIEGVTVSASVEYLTRVHYSELAVTLIARFESHCVDYDRLAEARLTDRARRLLESDPERFRYAYGDYFVAGGRRASRFTAVYTCTSRTVDKMQEFKSRIGASMPEVFSAEGSARFKETARSSDVDISTHVFMEGTDGDYPGGGQWTPDKVIEALAWFKQHQRGVYLTALLCHYNTIEPSYPRTVDVAPQAFAELRRLYLSAWDVRAQYASCPPHYKEQLSGEFRTFTSRLEASKDDLVTDVKLRGDMQQACDLLGARLKAVYDRLEAYLRVTQAVRDEPRKDEAIEEGTGRQSWLYGIRDWVKSDAVTIHRNDSRYEEKWQIGWREATIGFSNSKALVVGWEVVSDWGDGTNGQWWKTTEQNLLRDQAYVHVKSQYDRGCAWTLHVYYVDAVDYQF</sequence>
<dbReference type="Proteomes" id="UP000585272">
    <property type="component" value="Unassembled WGS sequence"/>
</dbReference>
<dbReference type="RefSeq" id="WP_183339106.1">
    <property type="nucleotide sequence ID" value="NZ_JACHNU010000001.1"/>
</dbReference>
<name>A0A840IA92_9ACTN</name>
<keyword evidence="2" id="KW-1185">Reference proteome</keyword>
<accession>A0A840IA92</accession>
<protein>
    <submittedName>
        <fullName evidence="1">Uncharacterized protein</fullName>
    </submittedName>
</protein>
<evidence type="ECO:0000313" key="2">
    <source>
        <dbReference type="Proteomes" id="UP000585272"/>
    </source>
</evidence>
<organism evidence="1 2">
    <name type="scientific">Conexibacter arvalis</name>
    <dbReference type="NCBI Taxonomy" id="912552"/>
    <lineage>
        <taxon>Bacteria</taxon>
        <taxon>Bacillati</taxon>
        <taxon>Actinomycetota</taxon>
        <taxon>Thermoleophilia</taxon>
        <taxon>Solirubrobacterales</taxon>
        <taxon>Conexibacteraceae</taxon>
        <taxon>Conexibacter</taxon>
    </lineage>
</organism>
<proteinExistence type="predicted"/>
<reference evidence="1 2" key="1">
    <citation type="submission" date="2020-08" db="EMBL/GenBank/DDBJ databases">
        <title>Genomic Encyclopedia of Archaeal and Bacterial Type Strains, Phase II (KMG-II): from individual species to whole genera.</title>
        <authorList>
            <person name="Goeker M."/>
        </authorList>
    </citation>
    <scope>NUCLEOTIDE SEQUENCE [LARGE SCALE GENOMIC DNA]</scope>
    <source>
        <strain evidence="1 2">DSM 23288</strain>
    </source>
</reference>
<dbReference type="EMBL" id="JACHNU010000001">
    <property type="protein sequence ID" value="MBB4661163.1"/>
    <property type="molecule type" value="Genomic_DNA"/>
</dbReference>
<comment type="caution">
    <text evidence="1">The sequence shown here is derived from an EMBL/GenBank/DDBJ whole genome shotgun (WGS) entry which is preliminary data.</text>
</comment>
<dbReference type="AlphaFoldDB" id="A0A840IA92"/>
<evidence type="ECO:0000313" key="1">
    <source>
        <dbReference type="EMBL" id="MBB4661163.1"/>
    </source>
</evidence>
<gene>
    <name evidence="1" type="ORF">BDZ31_000736</name>
</gene>